<dbReference type="EMBL" id="CAJOBD010017067">
    <property type="protein sequence ID" value="CAF4219647.1"/>
    <property type="molecule type" value="Genomic_DNA"/>
</dbReference>
<evidence type="ECO:0000313" key="2">
    <source>
        <dbReference type="Proteomes" id="UP000663836"/>
    </source>
</evidence>
<protein>
    <submittedName>
        <fullName evidence="1">Uncharacterized protein</fullName>
    </submittedName>
</protein>
<organism evidence="1 2">
    <name type="scientific">Rotaria sordida</name>
    <dbReference type="NCBI Taxonomy" id="392033"/>
    <lineage>
        <taxon>Eukaryota</taxon>
        <taxon>Metazoa</taxon>
        <taxon>Spiralia</taxon>
        <taxon>Gnathifera</taxon>
        <taxon>Rotifera</taxon>
        <taxon>Eurotatoria</taxon>
        <taxon>Bdelloidea</taxon>
        <taxon>Philodinida</taxon>
        <taxon>Philodinidae</taxon>
        <taxon>Rotaria</taxon>
    </lineage>
</organism>
<dbReference type="Proteomes" id="UP000663836">
    <property type="component" value="Unassembled WGS sequence"/>
</dbReference>
<gene>
    <name evidence="1" type="ORF">JBS370_LOCUS37384</name>
</gene>
<sequence>MNSNDELLQVWNSEEEITM</sequence>
<reference evidence="1" key="1">
    <citation type="submission" date="2021-02" db="EMBL/GenBank/DDBJ databases">
        <authorList>
            <person name="Nowell W R."/>
        </authorList>
    </citation>
    <scope>NUCLEOTIDE SEQUENCE</scope>
</reference>
<name>A0A820CBP6_9BILA</name>
<accession>A0A820CBP6</accession>
<dbReference type="AlphaFoldDB" id="A0A820CBP6"/>
<comment type="caution">
    <text evidence="1">The sequence shown here is derived from an EMBL/GenBank/DDBJ whole genome shotgun (WGS) entry which is preliminary data.</text>
</comment>
<feature type="non-terminal residue" evidence="1">
    <location>
        <position position="1"/>
    </location>
</feature>
<proteinExistence type="predicted"/>
<evidence type="ECO:0000313" key="1">
    <source>
        <dbReference type="EMBL" id="CAF4219647.1"/>
    </source>
</evidence>